<evidence type="ECO:0000313" key="3">
    <source>
        <dbReference type="Proteomes" id="UP000054359"/>
    </source>
</evidence>
<protein>
    <submittedName>
        <fullName evidence="2">Leucine-rich repeat-containing protein 45</fullName>
    </submittedName>
</protein>
<keyword evidence="3" id="KW-1185">Reference proteome</keyword>
<evidence type="ECO:0000313" key="2">
    <source>
        <dbReference type="EMBL" id="KFM78429.1"/>
    </source>
</evidence>
<dbReference type="STRING" id="407821.A0A087UM40"/>
<keyword evidence="1" id="KW-0175">Coiled coil</keyword>
<sequence>MKSIEMAVSISAERYIINNEKIERTKTLASKLQELEKEKDGQLKLLMEQLERKDQDVALNQRLNLIKLNQLQEALIQKEVELQNEVIKSQELQKKLSIKIDEVNSLALALNELEMKTKEMKAEHSILINKERKNKEEMERKLLEENGSLKEENLFLKQKIQDLKNNENHLEEQIVRLTATVSKLESVLKINESSFQEQLSSANERHAEILKEREFLRKKEITRMREEFLEIENTLKQKLMLLDLQKSELEKELADKKAQLVLEKAQADEKLNELEKKMKSDEENLKIQMDERINLLENVKQKQEKLLQEHLQTMYELKKRTTTLDMELAEESHKVQHLQQCLEAKDAEMEVAIAKVRLEVKEQIEDLDRIKLLLQESYDEKELLKKQIEDNEIKHEEELKSQNQIIQKLKAEVKQYHNKIYEILETESKRAEELKATLTSYLNSDVGKNFPLPNN</sequence>
<dbReference type="OMA" id="QMDERIN"/>
<dbReference type="AlphaFoldDB" id="A0A087UM40"/>
<feature type="coiled-coil region" evidence="1">
    <location>
        <begin position="367"/>
        <end position="426"/>
    </location>
</feature>
<name>A0A087UM40_STEMI</name>
<feature type="non-terminal residue" evidence="2">
    <location>
        <position position="455"/>
    </location>
</feature>
<accession>A0A087UM40</accession>
<evidence type="ECO:0000256" key="1">
    <source>
        <dbReference type="SAM" id="Coils"/>
    </source>
</evidence>
<organism evidence="2 3">
    <name type="scientific">Stegodyphus mimosarum</name>
    <name type="common">African social velvet spider</name>
    <dbReference type="NCBI Taxonomy" id="407821"/>
    <lineage>
        <taxon>Eukaryota</taxon>
        <taxon>Metazoa</taxon>
        <taxon>Ecdysozoa</taxon>
        <taxon>Arthropoda</taxon>
        <taxon>Chelicerata</taxon>
        <taxon>Arachnida</taxon>
        <taxon>Araneae</taxon>
        <taxon>Araneomorphae</taxon>
        <taxon>Entelegynae</taxon>
        <taxon>Eresoidea</taxon>
        <taxon>Eresidae</taxon>
        <taxon>Stegodyphus</taxon>
    </lineage>
</organism>
<gene>
    <name evidence="2" type="ORF">X975_14666</name>
</gene>
<dbReference type="OrthoDB" id="6432200at2759"/>
<feature type="coiled-coil region" evidence="1">
    <location>
        <begin position="18"/>
        <end position="320"/>
    </location>
</feature>
<dbReference type="Proteomes" id="UP000054359">
    <property type="component" value="Unassembled WGS sequence"/>
</dbReference>
<proteinExistence type="predicted"/>
<dbReference type="EMBL" id="KK120523">
    <property type="protein sequence ID" value="KFM78429.1"/>
    <property type="molecule type" value="Genomic_DNA"/>
</dbReference>
<reference evidence="2 3" key="1">
    <citation type="submission" date="2013-11" db="EMBL/GenBank/DDBJ databases">
        <title>Genome sequencing of Stegodyphus mimosarum.</title>
        <authorList>
            <person name="Bechsgaard J."/>
        </authorList>
    </citation>
    <scope>NUCLEOTIDE SEQUENCE [LARGE SCALE GENOMIC DNA]</scope>
</reference>